<evidence type="ECO:0000256" key="7">
    <source>
        <dbReference type="ARBA" id="ARBA00022792"/>
    </source>
</evidence>
<reference evidence="15" key="1">
    <citation type="journal article" date="2019" name="bioRxiv">
        <title>The Genome of the Zebra Mussel, Dreissena polymorpha: A Resource for Invasive Species Research.</title>
        <authorList>
            <person name="McCartney M.A."/>
            <person name="Auch B."/>
            <person name="Kono T."/>
            <person name="Mallez S."/>
            <person name="Zhang Y."/>
            <person name="Obille A."/>
            <person name="Becker A."/>
            <person name="Abrahante J.E."/>
            <person name="Garbe J."/>
            <person name="Badalamenti J.P."/>
            <person name="Herman A."/>
            <person name="Mangelson H."/>
            <person name="Liachko I."/>
            <person name="Sullivan S."/>
            <person name="Sone E.D."/>
            <person name="Koren S."/>
            <person name="Silverstein K.A.T."/>
            <person name="Beckman K.B."/>
            <person name="Gohl D.M."/>
        </authorList>
    </citation>
    <scope>NUCLEOTIDE SEQUENCE</scope>
    <source>
        <strain evidence="15">Duluth1</strain>
        <tissue evidence="15">Whole animal</tissue>
    </source>
</reference>
<dbReference type="EMBL" id="JAIWYP010000004">
    <property type="protein sequence ID" value="KAH3837423.1"/>
    <property type="molecule type" value="Genomic_DNA"/>
</dbReference>
<keyword evidence="16" id="KW-1185">Reference proteome</keyword>
<name>A0A9D4KDA2_DREPO</name>
<keyword evidence="9 14" id="KW-1133">Transmembrane helix</keyword>
<comment type="subunit">
    <text evidence="13">Complex I is composed of 45 different subunits. Interacts with CARD15, but not with CARD4. Interacts with STAT3, but not with STAT1, STAT2 and STAT5A. Interacts with OLFM4.</text>
</comment>
<comment type="function">
    <text evidence="12">Accessory subunit of the mitochondrial membrane respiratory chain NADH dehydrogenase (Complex I), that is believed not to be involved in catalysis. Complex I functions in the transfer of electrons from NADH to the respiratory chain. The immediate electron acceptor for the enzyme is believed to be ubiquinone. Involved in the interferon/all-trans-retinoic acid (IFN/RA) induced cell death. This apoptotic activity is inhibited by interaction with viral IRF1. Prevents the transactivation of STAT3 target genes. May play a role in CARD15-mediated innate mucosal responses and serve to regulate intestinal epithelial cell responses to microbes.</text>
</comment>
<keyword evidence="6 14" id="KW-0812">Transmembrane</keyword>
<accession>A0A9D4KDA2</accession>
<keyword evidence="4 14" id="KW-0813">Transport</keyword>
<evidence type="ECO:0000256" key="10">
    <source>
        <dbReference type="ARBA" id="ARBA00023128"/>
    </source>
</evidence>
<protein>
    <recommendedName>
        <fullName evidence="3 14">NADH dehydrogenase [ubiquinone] 1 alpha subcomplex subunit 13</fullName>
    </recommendedName>
</protein>
<keyword evidence="8 14" id="KW-0249">Electron transport</keyword>
<evidence type="ECO:0000256" key="6">
    <source>
        <dbReference type="ARBA" id="ARBA00022692"/>
    </source>
</evidence>
<keyword evidence="10 14" id="KW-0496">Mitochondrion</keyword>
<evidence type="ECO:0000313" key="15">
    <source>
        <dbReference type="EMBL" id="KAH3837423.1"/>
    </source>
</evidence>
<sequence length="148" mass="17393">MVGYRQDAAPKGGYANIQWAKAYVAKPLNGAKILIPFVALKAVAMVTFIKYYQPKMLREKIQENDARLILSVLFQAENDRRLLKNFRRMRDEEARLFANDPNWEVGKYNGEKAYLRDDHMFTALQSYDLDIYKPFSFIETFCNFFKND</sequence>
<keyword evidence="5 14" id="KW-0679">Respiratory chain</keyword>
<comment type="function">
    <text evidence="14">Complex I functions in the transfer of electrons from NADH to the respiratory chain. Accessory subunit of the mitochondrial membrane respiratory chain NADH dehydrogenase (Complex I), that is believed not to be involved in catalysis.</text>
</comment>
<evidence type="ECO:0000256" key="4">
    <source>
        <dbReference type="ARBA" id="ARBA00022448"/>
    </source>
</evidence>
<evidence type="ECO:0000256" key="2">
    <source>
        <dbReference type="ARBA" id="ARBA00007312"/>
    </source>
</evidence>
<comment type="caution">
    <text evidence="15">The sequence shown here is derived from an EMBL/GenBank/DDBJ whole genome shotgun (WGS) entry which is preliminary data.</text>
</comment>
<evidence type="ECO:0000256" key="1">
    <source>
        <dbReference type="ARBA" id="ARBA00004298"/>
    </source>
</evidence>
<dbReference type="GO" id="GO:0045271">
    <property type="term" value="C:respiratory chain complex I"/>
    <property type="evidence" value="ECO:0007669"/>
    <property type="project" value="UniProtKB-UniRule"/>
</dbReference>
<evidence type="ECO:0000256" key="5">
    <source>
        <dbReference type="ARBA" id="ARBA00022660"/>
    </source>
</evidence>
<keyword evidence="7 14" id="KW-0999">Mitochondrion inner membrane</keyword>
<evidence type="ECO:0000256" key="9">
    <source>
        <dbReference type="ARBA" id="ARBA00022989"/>
    </source>
</evidence>
<dbReference type="GO" id="GO:0005743">
    <property type="term" value="C:mitochondrial inner membrane"/>
    <property type="evidence" value="ECO:0007669"/>
    <property type="project" value="UniProtKB-SubCell"/>
</dbReference>
<dbReference type="AlphaFoldDB" id="A0A9D4KDA2"/>
<evidence type="ECO:0000256" key="8">
    <source>
        <dbReference type="ARBA" id="ARBA00022982"/>
    </source>
</evidence>
<evidence type="ECO:0000256" key="3">
    <source>
        <dbReference type="ARBA" id="ARBA00018192"/>
    </source>
</evidence>
<comment type="similarity">
    <text evidence="2 14">Belongs to the complex I NDUFA13 subunit family.</text>
</comment>
<dbReference type="InterPro" id="IPR009346">
    <property type="entry name" value="GRIM-19"/>
</dbReference>
<evidence type="ECO:0000313" key="16">
    <source>
        <dbReference type="Proteomes" id="UP000828390"/>
    </source>
</evidence>
<evidence type="ECO:0000256" key="14">
    <source>
        <dbReference type="RuleBase" id="RU368034"/>
    </source>
</evidence>
<dbReference type="OrthoDB" id="3308at2759"/>
<comment type="subcellular location">
    <subcellularLocation>
        <location evidence="1 14">Mitochondrion inner membrane</location>
        <topology evidence="1 14">Single-pass membrane protein</topology>
        <orientation evidence="1 14">Matrix side</orientation>
    </subcellularLocation>
</comment>
<evidence type="ECO:0000256" key="12">
    <source>
        <dbReference type="ARBA" id="ARBA00045908"/>
    </source>
</evidence>
<evidence type="ECO:0000256" key="11">
    <source>
        <dbReference type="ARBA" id="ARBA00023136"/>
    </source>
</evidence>
<evidence type="ECO:0000256" key="13">
    <source>
        <dbReference type="ARBA" id="ARBA00046797"/>
    </source>
</evidence>
<dbReference type="Proteomes" id="UP000828390">
    <property type="component" value="Unassembled WGS sequence"/>
</dbReference>
<organism evidence="15 16">
    <name type="scientific">Dreissena polymorpha</name>
    <name type="common">Zebra mussel</name>
    <name type="synonym">Mytilus polymorpha</name>
    <dbReference type="NCBI Taxonomy" id="45954"/>
    <lineage>
        <taxon>Eukaryota</taxon>
        <taxon>Metazoa</taxon>
        <taxon>Spiralia</taxon>
        <taxon>Lophotrochozoa</taxon>
        <taxon>Mollusca</taxon>
        <taxon>Bivalvia</taxon>
        <taxon>Autobranchia</taxon>
        <taxon>Heteroconchia</taxon>
        <taxon>Euheterodonta</taxon>
        <taxon>Imparidentia</taxon>
        <taxon>Neoheterodontei</taxon>
        <taxon>Myida</taxon>
        <taxon>Dreissenoidea</taxon>
        <taxon>Dreissenidae</taxon>
        <taxon>Dreissena</taxon>
    </lineage>
</organism>
<dbReference type="PANTHER" id="PTHR12966:SF0">
    <property type="entry name" value="NADH DEHYDROGENASE [UBIQUINONE] 1 ALPHA SUBCOMPLEX SUBUNIT 13"/>
    <property type="match status" value="1"/>
</dbReference>
<reference evidence="15" key="2">
    <citation type="submission" date="2020-11" db="EMBL/GenBank/DDBJ databases">
        <authorList>
            <person name="McCartney M.A."/>
            <person name="Auch B."/>
            <person name="Kono T."/>
            <person name="Mallez S."/>
            <person name="Becker A."/>
            <person name="Gohl D.M."/>
            <person name="Silverstein K.A.T."/>
            <person name="Koren S."/>
            <person name="Bechman K.B."/>
            <person name="Herman A."/>
            <person name="Abrahante J.E."/>
            <person name="Garbe J."/>
        </authorList>
    </citation>
    <scope>NUCLEOTIDE SEQUENCE</scope>
    <source>
        <strain evidence="15">Duluth1</strain>
        <tissue evidence="15">Whole animal</tissue>
    </source>
</reference>
<gene>
    <name evidence="15" type="ORF">DPMN_110812</name>
</gene>
<proteinExistence type="inferred from homology"/>
<dbReference type="PANTHER" id="PTHR12966">
    <property type="entry name" value="NADH DEHYDROGENASE UBIQUINONE 1 ALPHA SUBCOMPLEX SUBUNIT 13"/>
    <property type="match status" value="1"/>
</dbReference>
<keyword evidence="11 14" id="KW-0472">Membrane</keyword>
<feature type="transmembrane region" description="Helical" evidence="14">
    <location>
        <begin position="33"/>
        <end position="52"/>
    </location>
</feature>
<dbReference type="Pfam" id="PF06212">
    <property type="entry name" value="GRIM-19"/>
    <property type="match status" value="1"/>
</dbReference>